<dbReference type="PANTHER" id="PTHR35149">
    <property type="entry name" value="SLL5132 PROTEIN"/>
    <property type="match status" value="1"/>
</dbReference>
<evidence type="ECO:0000259" key="1">
    <source>
        <dbReference type="Pfam" id="PF03235"/>
    </source>
</evidence>
<keyword evidence="4" id="KW-1185">Reference proteome</keyword>
<accession>A0AAW7YQR0</accession>
<name>A0AAW7YQR0_9STAP</name>
<dbReference type="Proteomes" id="UP001170310">
    <property type="component" value="Unassembled WGS sequence"/>
</dbReference>
<feature type="domain" description="GmrSD restriction endonucleases C-terminal" evidence="2">
    <location>
        <begin position="445"/>
        <end position="610"/>
    </location>
</feature>
<dbReference type="AlphaFoldDB" id="A0AAW7YQR0"/>
<dbReference type="PANTHER" id="PTHR35149:SF1">
    <property type="entry name" value="DUF5655 DOMAIN-CONTAINING PROTEIN"/>
    <property type="match status" value="1"/>
</dbReference>
<dbReference type="InterPro" id="IPR004919">
    <property type="entry name" value="GmrSD_N"/>
</dbReference>
<dbReference type="Pfam" id="PF07510">
    <property type="entry name" value="GmrSD_C"/>
    <property type="match status" value="1"/>
</dbReference>
<gene>
    <name evidence="3" type="ORF">Q4528_06080</name>
</gene>
<dbReference type="Pfam" id="PF03235">
    <property type="entry name" value="GmrSD_N"/>
    <property type="match status" value="1"/>
</dbReference>
<comment type="caution">
    <text evidence="3">The sequence shown here is derived from an EMBL/GenBank/DDBJ whole genome shotgun (WGS) entry which is preliminary data.</text>
</comment>
<proteinExistence type="predicted"/>
<evidence type="ECO:0000259" key="2">
    <source>
        <dbReference type="Pfam" id="PF07510"/>
    </source>
</evidence>
<organism evidence="3 4">
    <name type="scientific">Staphylococcus pasteuri_A</name>
    <dbReference type="NCBI Taxonomy" id="3062664"/>
    <lineage>
        <taxon>Bacteria</taxon>
        <taxon>Bacillati</taxon>
        <taxon>Bacillota</taxon>
        <taxon>Bacilli</taxon>
        <taxon>Bacillales</taxon>
        <taxon>Staphylococcaceae</taxon>
        <taxon>Staphylococcus</taxon>
    </lineage>
</organism>
<dbReference type="EMBL" id="JAUOQO010000004">
    <property type="protein sequence ID" value="MDO6573723.1"/>
    <property type="molecule type" value="Genomic_DNA"/>
</dbReference>
<feature type="domain" description="GmrSD restriction endonucleases N-terminal" evidence="1">
    <location>
        <begin position="22"/>
        <end position="245"/>
    </location>
</feature>
<protein>
    <submittedName>
        <fullName evidence="3">DUF262 domain-containing protein</fullName>
    </submittedName>
</protein>
<reference evidence="3" key="1">
    <citation type="submission" date="2023-07" db="EMBL/GenBank/DDBJ databases">
        <title>Genome content predicts the carbon catabolic preferences of heterotrophic bacteria.</title>
        <authorList>
            <person name="Gralka M."/>
        </authorList>
    </citation>
    <scope>NUCLEOTIDE SEQUENCE</scope>
    <source>
        <strain evidence="3">E2R20</strain>
    </source>
</reference>
<evidence type="ECO:0000313" key="3">
    <source>
        <dbReference type="EMBL" id="MDO6573723.1"/>
    </source>
</evidence>
<dbReference type="RefSeq" id="WP_046467358.1">
    <property type="nucleotide sequence ID" value="NZ_JAUOQO010000004.1"/>
</dbReference>
<sequence length="620" mass="72304">MDLKPDKKIVSEMFPIEIDVTYNIPIYQRNYSWRDENIEALVKDIEKEDSGYYLGNIIVTERKDKPNFYDIIDGQQRITTILLILLAIYDNLNISMEKLNQENEKDLFRDAANNQGRIKDKILKLDGSSPLLLLSPDKEIYIDLLNRIINNDENAKPHKNKVLGKRYEFTKNLLRNNFFGEKEMLDTNCIEDGTKSLIHFYNKLNNAEILRITVPNLNDGFTVFTSFNAKGVPLTLIDLFKSFYLKETDGNISQQEATSKWEELISIFYNENDEPISSVVTQFLLNNYDAFESKKQSSITQSSALKLYEKIFKDKGYKYIDELILRAKIFSNISGKIETLDILNLDQDIQKKFFDLEKLESTQTYPITFFLLNKYYEGKVTKDLISDFLDFLLTYYVRRNIILKPKASNIRARAIQSVKKLNEVDIIEIGNVENIKNIFKSIAATDEDFRNALNGPIYLTSKNTTRIILVNLERKHGNFFSKQTPENLDSITDKGNYIWTLEHIMPQSAYKNENWKGILTEKVENEEQLKVLIENNIHKVGNLTLTGYNSEMSAKTFVEKRDYRDGKTNKETGLKTKLFLNESISGEKKDINDKEIWDIKDIERRTKELINYILPMYSFE</sequence>
<dbReference type="InterPro" id="IPR011089">
    <property type="entry name" value="GmrSD_C"/>
</dbReference>
<evidence type="ECO:0000313" key="4">
    <source>
        <dbReference type="Proteomes" id="UP001170310"/>
    </source>
</evidence>